<dbReference type="InterPro" id="IPR029068">
    <property type="entry name" value="Glyas_Bleomycin-R_OHBP_Dase"/>
</dbReference>
<dbReference type="InterPro" id="IPR041581">
    <property type="entry name" value="Glyoxalase_6"/>
</dbReference>
<dbReference type="PROSITE" id="PS51819">
    <property type="entry name" value="VOC"/>
    <property type="match status" value="1"/>
</dbReference>
<accession>A0ABN5VFL2</accession>
<dbReference type="EMBL" id="AP018448">
    <property type="protein sequence ID" value="BBC31860.1"/>
    <property type="molecule type" value="Genomic_DNA"/>
</dbReference>
<dbReference type="Gene3D" id="3.10.180.10">
    <property type="entry name" value="2,3-Dihydroxybiphenyl 1,2-Dioxygenase, domain 1"/>
    <property type="match status" value="1"/>
</dbReference>
<reference evidence="2 3" key="2">
    <citation type="journal article" date="2023" name="ChemBioChem">
        <title>Acyltransferase Domain Exchange between Two Independent Type I Polyketide Synthases in the Same Producer Strain of Macrolide Antibiotics.</title>
        <authorList>
            <person name="Kudo F."/>
            <person name="Kishikawa K."/>
            <person name="Tsuboi K."/>
            <person name="Kido T."/>
            <person name="Usui T."/>
            <person name="Hashimoto J."/>
            <person name="Shin-Ya K."/>
            <person name="Miyanaga A."/>
            <person name="Eguchi T."/>
        </authorList>
    </citation>
    <scope>NUCLEOTIDE SEQUENCE [LARGE SCALE GENOMIC DNA]</scope>
    <source>
        <strain evidence="2 3">A-8890</strain>
    </source>
</reference>
<evidence type="ECO:0000313" key="3">
    <source>
        <dbReference type="Proteomes" id="UP001321542"/>
    </source>
</evidence>
<protein>
    <recommendedName>
        <fullName evidence="1">VOC domain-containing protein</fullName>
    </recommendedName>
</protein>
<dbReference type="Proteomes" id="UP001321542">
    <property type="component" value="Chromosome"/>
</dbReference>
<dbReference type="SUPFAM" id="SSF54593">
    <property type="entry name" value="Glyoxalase/Bleomycin resistance protein/Dihydroxybiphenyl dioxygenase"/>
    <property type="match status" value="1"/>
</dbReference>
<dbReference type="InterPro" id="IPR037523">
    <property type="entry name" value="VOC_core"/>
</dbReference>
<name>A0ABN5VFL2_9ACTN</name>
<dbReference type="CDD" id="cd06587">
    <property type="entry name" value="VOC"/>
    <property type="match status" value="1"/>
</dbReference>
<dbReference type="Pfam" id="PF18029">
    <property type="entry name" value="Glyoxalase_6"/>
    <property type="match status" value="1"/>
</dbReference>
<sequence length="168" mass="18500">MWNVVIISCTTVLVPNELLGRVTSTAIFRWRAGRRSDMIARMGSTVTNIAIDCANAYLLARFWSDVTGHQLDPEDEPGDAETEIMLPGGPALHFNEVPEPKSAKNRLHLCLRPDTSRDAEVERLLSLGASLVADRREPDGWGWVVLADPEGNEFCILLAESERAALSS</sequence>
<feature type="domain" description="VOC" evidence="1">
    <location>
        <begin position="45"/>
        <end position="159"/>
    </location>
</feature>
<organism evidence="2 3">
    <name type="scientific">Streptomyces graminofaciens</name>
    <dbReference type="NCBI Taxonomy" id="68212"/>
    <lineage>
        <taxon>Bacteria</taxon>
        <taxon>Bacillati</taxon>
        <taxon>Actinomycetota</taxon>
        <taxon>Actinomycetes</taxon>
        <taxon>Kitasatosporales</taxon>
        <taxon>Streptomycetaceae</taxon>
        <taxon>Streptomyces</taxon>
    </lineage>
</organism>
<reference evidence="2 3" key="1">
    <citation type="journal article" date="2010" name="ChemBioChem">
        <title>Cloning and characterization of the biosynthetic gene cluster of 16-membered macrolide antibiotic FD-891: involvement of a dual functional cytochrome P450 monooxygenase catalyzing epoxidation and hydroxylation.</title>
        <authorList>
            <person name="Kudo F."/>
            <person name="Motegi A."/>
            <person name="Mizoue K."/>
            <person name="Eguchi T."/>
        </authorList>
    </citation>
    <scope>NUCLEOTIDE SEQUENCE [LARGE SCALE GENOMIC DNA]</scope>
    <source>
        <strain evidence="2 3">A-8890</strain>
    </source>
</reference>
<dbReference type="PANTHER" id="PTHR35908:SF1">
    <property type="entry name" value="CONSERVED PROTEIN"/>
    <property type="match status" value="1"/>
</dbReference>
<gene>
    <name evidence="2" type="ORF">SGFS_031540</name>
</gene>
<evidence type="ECO:0000313" key="2">
    <source>
        <dbReference type="EMBL" id="BBC31860.1"/>
    </source>
</evidence>
<keyword evidence="3" id="KW-1185">Reference proteome</keyword>
<dbReference type="PANTHER" id="PTHR35908">
    <property type="entry name" value="HYPOTHETICAL FUSION PROTEIN"/>
    <property type="match status" value="1"/>
</dbReference>
<evidence type="ECO:0000259" key="1">
    <source>
        <dbReference type="PROSITE" id="PS51819"/>
    </source>
</evidence>
<proteinExistence type="predicted"/>